<dbReference type="Proteomes" id="UP000490535">
    <property type="component" value="Unassembled WGS sequence"/>
</dbReference>
<dbReference type="Pfam" id="PF11651">
    <property type="entry name" value="P22_CoatProtein"/>
    <property type="match status" value="1"/>
</dbReference>
<reference evidence="2" key="1">
    <citation type="journal article" date="2020" name="MBio">
        <title>Horizontal gene transfer to a defensive symbiont with a reduced genome amongst a multipartite beetle microbiome.</title>
        <authorList>
            <person name="Waterworth S.C."/>
            <person name="Florez L.V."/>
            <person name="Rees E.R."/>
            <person name="Hertweck C."/>
            <person name="Kaltenpoth M."/>
            <person name="Kwan J.C."/>
        </authorList>
    </citation>
    <scope>NUCLEOTIDE SEQUENCE [LARGE SCALE GENOMIC DNA]</scope>
</reference>
<name>A0A833PDG3_ACIBZ</name>
<gene>
    <name evidence="1" type="ORF">GAK29_01435</name>
</gene>
<dbReference type="Gene3D" id="2.40.30.240">
    <property type="match status" value="1"/>
</dbReference>
<evidence type="ECO:0000313" key="2">
    <source>
        <dbReference type="Proteomes" id="UP000490535"/>
    </source>
</evidence>
<sequence length="422" mass="45597">MANAFSKEERVAFEDILEGFDDQLVLSKLVNKFQMDATEAERANNTIWRPMPYVATSYDGMDQTANFKDQTQLSVPATIGYKKSSPFILDALELRDQLQEKRLGEAAKDKLASDINVAVTKVAAQQGTLVVKRTGAASGFDDIALVDAIMNEQGVNMNNRRAALSTRDYNSMAGDLAQRQWVEGKVLTAYDRAFVGQVAGFDTFKLDYSERIAAAAGVTVTINGANQFYTPKATSTATTGELSNVDNRYQNIAITVTSGIVKIGDSFTIAGVESVHQITKQATGQLKTFRVTGIVTGAGGTGTITISPPIISGQGATQAELQYKNVSATPATGAAVTWLNTATAFANPFWHRDAIELIPARYAVPTDAGAAVMRATTDQGIEVVFQKQYDINTMKTKYRLDTMFGVAMVNPEMAGILLFNQT</sequence>
<comment type="caution">
    <text evidence="1">The sequence shown here is derived from an EMBL/GenBank/DDBJ whole genome shotgun (WGS) entry which is preliminary data.</text>
</comment>
<evidence type="ECO:0000313" key="1">
    <source>
        <dbReference type="EMBL" id="KAF1026173.1"/>
    </source>
</evidence>
<proteinExistence type="predicted"/>
<dbReference type="AlphaFoldDB" id="A0A833PDG3"/>
<protein>
    <recommendedName>
        <fullName evidence="3">Phage capsid protein</fullName>
    </recommendedName>
</protein>
<dbReference type="InterPro" id="IPR024659">
    <property type="entry name" value="Phage_coat_Gp5"/>
</dbReference>
<accession>A0A833PDG3</accession>
<organism evidence="1 2">
    <name type="scientific">Acinetobacter bereziniae</name>
    <name type="common">Acinetobacter genomosp. 10</name>
    <dbReference type="NCBI Taxonomy" id="106648"/>
    <lineage>
        <taxon>Bacteria</taxon>
        <taxon>Pseudomonadati</taxon>
        <taxon>Pseudomonadota</taxon>
        <taxon>Gammaproteobacteria</taxon>
        <taxon>Moraxellales</taxon>
        <taxon>Moraxellaceae</taxon>
        <taxon>Acinetobacter</taxon>
    </lineage>
</organism>
<dbReference type="EMBL" id="WNDP01000027">
    <property type="protein sequence ID" value="KAF1026173.1"/>
    <property type="molecule type" value="Genomic_DNA"/>
</dbReference>
<evidence type="ECO:0008006" key="3">
    <source>
        <dbReference type="Google" id="ProtNLM"/>
    </source>
</evidence>